<evidence type="ECO:0000313" key="1">
    <source>
        <dbReference type="EMBL" id="MBD2253458.1"/>
    </source>
</evidence>
<sequence>MLVYDTLPERRFSSLRKDFLSDRLRWMGTPSQNLKLISRHSTLTIYG</sequence>
<protein>
    <submittedName>
        <fullName evidence="1">Uncharacterized protein</fullName>
    </submittedName>
</protein>
<comment type="caution">
    <text evidence="1">The sequence shown here is derived from an EMBL/GenBank/DDBJ whole genome shotgun (WGS) entry which is preliminary data.</text>
</comment>
<accession>A0ABR8BHU7</accession>
<proteinExistence type="predicted"/>
<keyword evidence="2" id="KW-1185">Reference proteome</keyword>
<dbReference type="Proteomes" id="UP000621307">
    <property type="component" value="Unassembled WGS sequence"/>
</dbReference>
<dbReference type="RefSeq" id="WP_190568987.1">
    <property type="nucleotide sequence ID" value="NZ_JACJQL010000031.1"/>
</dbReference>
<name>A0ABR8BHU7_9NOSO</name>
<reference evidence="1 2" key="1">
    <citation type="journal article" date="2020" name="ISME J.">
        <title>Comparative genomics reveals insights into cyanobacterial evolution and habitat adaptation.</title>
        <authorList>
            <person name="Chen M.Y."/>
            <person name="Teng W.K."/>
            <person name="Zhao L."/>
            <person name="Hu C.X."/>
            <person name="Zhou Y.K."/>
            <person name="Han B.P."/>
            <person name="Song L.R."/>
            <person name="Shu W.S."/>
        </authorList>
    </citation>
    <scope>NUCLEOTIDE SEQUENCE [LARGE SCALE GENOMIC DNA]</scope>
    <source>
        <strain evidence="1 2">FACHB-3921</strain>
    </source>
</reference>
<dbReference type="EMBL" id="JACJQL010000031">
    <property type="protein sequence ID" value="MBD2253458.1"/>
    <property type="molecule type" value="Genomic_DNA"/>
</dbReference>
<gene>
    <name evidence="1" type="ORF">H6G14_19450</name>
</gene>
<organism evidence="1 2">
    <name type="scientific">Nostoc parmelioides FACHB-3921</name>
    <dbReference type="NCBI Taxonomy" id="2692909"/>
    <lineage>
        <taxon>Bacteria</taxon>
        <taxon>Bacillati</taxon>
        <taxon>Cyanobacteriota</taxon>
        <taxon>Cyanophyceae</taxon>
        <taxon>Nostocales</taxon>
        <taxon>Nostocaceae</taxon>
        <taxon>Nostoc</taxon>
    </lineage>
</organism>
<evidence type="ECO:0000313" key="2">
    <source>
        <dbReference type="Proteomes" id="UP000621307"/>
    </source>
</evidence>